<evidence type="ECO:0000256" key="9">
    <source>
        <dbReference type="ARBA" id="ARBA00022786"/>
    </source>
</evidence>
<reference evidence="12 13" key="1">
    <citation type="submission" date="2022-03" db="EMBL/GenBank/DDBJ databases">
        <authorList>
            <person name="Macdonald S."/>
            <person name="Ahmed S."/>
            <person name="Newling K."/>
        </authorList>
    </citation>
    <scope>NUCLEOTIDE SEQUENCE [LARGE SCALE GENOMIC DNA]</scope>
</reference>
<dbReference type="InterPro" id="IPR013083">
    <property type="entry name" value="Znf_RING/FYVE/PHD"/>
</dbReference>
<dbReference type="Gene3D" id="3.30.40.10">
    <property type="entry name" value="Zinc/RING finger domain, C3HC4 (zinc finger)"/>
    <property type="match status" value="1"/>
</dbReference>
<keyword evidence="7" id="KW-0677">Repeat</keyword>
<keyword evidence="8" id="KW-0863">Zinc-finger</keyword>
<keyword evidence="10" id="KW-0862">Zinc</keyword>
<dbReference type="CDD" id="cd20346">
    <property type="entry name" value="BRcat_RBR_ANKIB1"/>
    <property type="match status" value="1"/>
</dbReference>
<keyword evidence="5" id="KW-0808">Transferase</keyword>
<dbReference type="GO" id="GO:0008270">
    <property type="term" value="F:zinc ion binding"/>
    <property type="evidence" value="ECO:0007669"/>
    <property type="project" value="UniProtKB-KW"/>
</dbReference>
<dbReference type="Pfam" id="PF01485">
    <property type="entry name" value="IBR"/>
    <property type="match status" value="1"/>
</dbReference>
<comment type="cofactor">
    <cofactor evidence="2">
        <name>Zn(2+)</name>
        <dbReference type="ChEBI" id="CHEBI:29105"/>
    </cofactor>
</comment>
<dbReference type="InterPro" id="IPR044066">
    <property type="entry name" value="TRIAD_supradom"/>
</dbReference>
<feature type="domain" description="RING-type" evidence="11">
    <location>
        <begin position="69"/>
        <end position="286"/>
    </location>
</feature>
<dbReference type="GO" id="GO:0061630">
    <property type="term" value="F:ubiquitin protein ligase activity"/>
    <property type="evidence" value="ECO:0007669"/>
    <property type="project" value="UniProtKB-EC"/>
</dbReference>
<comment type="caution">
    <text evidence="12">The sequence shown here is derived from an EMBL/GenBank/DDBJ whole genome shotgun (WGS) entry which is preliminary data.</text>
</comment>
<dbReference type="Gene3D" id="1.20.120.1750">
    <property type="match status" value="1"/>
</dbReference>
<gene>
    <name evidence="12" type="ORF">ERUC_LOCUS29949</name>
</gene>
<comment type="pathway">
    <text evidence="3">Protein modification; protein ubiquitination.</text>
</comment>
<dbReference type="SMART" id="SM00647">
    <property type="entry name" value="IBR"/>
    <property type="match status" value="1"/>
</dbReference>
<proteinExistence type="predicted"/>
<evidence type="ECO:0000256" key="3">
    <source>
        <dbReference type="ARBA" id="ARBA00004906"/>
    </source>
</evidence>
<dbReference type="InterPro" id="IPR031127">
    <property type="entry name" value="E3_UB_ligase_RBR"/>
</dbReference>
<name>A0ABC8L0H9_ERUVS</name>
<evidence type="ECO:0000313" key="13">
    <source>
        <dbReference type="Proteomes" id="UP001642260"/>
    </source>
</evidence>
<sequence>MYSIRQRHYSVLTRAEIREKMMKEVVQISQDFSLSLSDATVILVRLRWNSFKASDLLKNDKDKFLSGLGLVGSSNKSSSGDANLVSTPFCSHKFCTECWRHYLRKTLKKKEDERVLLVSCLSQDCVASVGPDTIKKLTKPVKKMYERYLVASFVESNKETIKWCSDGDCGYAIERHAEDPSEDFGVVCLCGSMFCWSCQRESHRPVTCNTASFWSSKLLYKTMRLQMIAERITHCPGCNSRVENQDGIWKCTVCSVSQPSNESTLIRLMTLCDARYEAVYQSNQDLKAIKRKSVPTLTAHCGLGEVDIKALREALILIVQYRRVLRWSVFGYFISHYHISKKLYLDRLQEKATATLVTHKRTLDELVNGVISGGDITVFRQKLSETTGTTRDYFSFFVKTLEDGLCDEDV</sequence>
<dbReference type="EC" id="2.3.2.31" evidence="4"/>
<evidence type="ECO:0000256" key="2">
    <source>
        <dbReference type="ARBA" id="ARBA00001947"/>
    </source>
</evidence>
<evidence type="ECO:0000256" key="10">
    <source>
        <dbReference type="ARBA" id="ARBA00022833"/>
    </source>
</evidence>
<evidence type="ECO:0000256" key="5">
    <source>
        <dbReference type="ARBA" id="ARBA00022679"/>
    </source>
</evidence>
<evidence type="ECO:0000256" key="1">
    <source>
        <dbReference type="ARBA" id="ARBA00001798"/>
    </source>
</evidence>
<evidence type="ECO:0000256" key="6">
    <source>
        <dbReference type="ARBA" id="ARBA00022723"/>
    </source>
</evidence>
<dbReference type="PROSITE" id="PS51873">
    <property type="entry name" value="TRIAD"/>
    <property type="match status" value="1"/>
</dbReference>
<evidence type="ECO:0000259" key="11">
    <source>
        <dbReference type="PROSITE" id="PS51873"/>
    </source>
</evidence>
<keyword evidence="13" id="KW-1185">Reference proteome</keyword>
<evidence type="ECO:0000256" key="8">
    <source>
        <dbReference type="ARBA" id="ARBA00022771"/>
    </source>
</evidence>
<dbReference type="SUPFAM" id="SSF57850">
    <property type="entry name" value="RING/U-box"/>
    <property type="match status" value="2"/>
</dbReference>
<dbReference type="PANTHER" id="PTHR11685">
    <property type="entry name" value="RBR FAMILY RING FINGER AND IBR DOMAIN-CONTAINING"/>
    <property type="match status" value="1"/>
</dbReference>
<dbReference type="InterPro" id="IPR002867">
    <property type="entry name" value="IBR_dom"/>
</dbReference>
<dbReference type="Proteomes" id="UP001642260">
    <property type="component" value="Unassembled WGS sequence"/>
</dbReference>
<evidence type="ECO:0000256" key="4">
    <source>
        <dbReference type="ARBA" id="ARBA00012251"/>
    </source>
</evidence>
<organism evidence="12 13">
    <name type="scientific">Eruca vesicaria subsp. sativa</name>
    <name type="common">Garden rocket</name>
    <name type="synonym">Eruca sativa</name>
    <dbReference type="NCBI Taxonomy" id="29727"/>
    <lineage>
        <taxon>Eukaryota</taxon>
        <taxon>Viridiplantae</taxon>
        <taxon>Streptophyta</taxon>
        <taxon>Embryophyta</taxon>
        <taxon>Tracheophyta</taxon>
        <taxon>Spermatophyta</taxon>
        <taxon>Magnoliopsida</taxon>
        <taxon>eudicotyledons</taxon>
        <taxon>Gunneridae</taxon>
        <taxon>Pentapetalae</taxon>
        <taxon>rosids</taxon>
        <taxon>malvids</taxon>
        <taxon>Brassicales</taxon>
        <taxon>Brassicaceae</taxon>
        <taxon>Brassiceae</taxon>
        <taxon>Eruca</taxon>
    </lineage>
</organism>
<keyword evidence="9" id="KW-0833">Ubl conjugation pathway</keyword>
<evidence type="ECO:0000256" key="7">
    <source>
        <dbReference type="ARBA" id="ARBA00022737"/>
    </source>
</evidence>
<accession>A0ABC8L0H9</accession>
<comment type="catalytic activity">
    <reaction evidence="1">
        <text>[E2 ubiquitin-conjugating enzyme]-S-ubiquitinyl-L-cysteine + [acceptor protein]-L-lysine = [E2 ubiquitin-conjugating enzyme]-L-cysteine + [acceptor protein]-N(6)-ubiquitinyl-L-lysine.</text>
        <dbReference type="EC" id="2.3.2.31"/>
    </reaction>
</comment>
<protein>
    <recommendedName>
        <fullName evidence="4">RBR-type E3 ubiquitin transferase</fullName>
        <ecNumber evidence="4">2.3.2.31</ecNumber>
    </recommendedName>
</protein>
<evidence type="ECO:0000313" key="12">
    <source>
        <dbReference type="EMBL" id="CAH8364193.1"/>
    </source>
</evidence>
<dbReference type="AlphaFoldDB" id="A0ABC8L0H9"/>
<dbReference type="EMBL" id="CAKOAT010381821">
    <property type="protein sequence ID" value="CAH8364193.1"/>
    <property type="molecule type" value="Genomic_DNA"/>
</dbReference>
<keyword evidence="6" id="KW-0479">Metal-binding</keyword>